<dbReference type="Proteomes" id="UP000824111">
    <property type="component" value="Unassembled WGS sequence"/>
</dbReference>
<reference evidence="3" key="1">
    <citation type="submission" date="2020-10" db="EMBL/GenBank/DDBJ databases">
        <authorList>
            <person name="Gilroy R."/>
        </authorList>
    </citation>
    <scope>NUCLEOTIDE SEQUENCE</scope>
    <source>
        <strain evidence="3">ChiSjej4B22-9803</strain>
    </source>
</reference>
<dbReference type="InterPro" id="IPR036582">
    <property type="entry name" value="Mao_N_sf"/>
</dbReference>
<proteinExistence type="predicted"/>
<evidence type="ECO:0000259" key="2">
    <source>
        <dbReference type="Pfam" id="PF07833"/>
    </source>
</evidence>
<organism evidence="3 4">
    <name type="scientific">Candidatus Avimonoglobus intestinipullorum</name>
    <dbReference type="NCBI Taxonomy" id="2840699"/>
    <lineage>
        <taxon>Bacteria</taxon>
        <taxon>Bacillati</taxon>
        <taxon>Bacillota</taxon>
        <taxon>Clostridia</taxon>
        <taxon>Eubacteriales</taxon>
        <taxon>Candidatus Avimonoglobus</taxon>
    </lineage>
</organism>
<evidence type="ECO:0000313" key="3">
    <source>
        <dbReference type="EMBL" id="HIU48594.1"/>
    </source>
</evidence>
<feature type="chain" id="PRO_5038561230" description="Copper amine oxidase-like N-terminal domain-containing protein" evidence="1">
    <location>
        <begin position="25"/>
        <end position="849"/>
    </location>
</feature>
<comment type="caution">
    <text evidence="3">The sequence shown here is derived from an EMBL/GenBank/DDBJ whole genome shotgun (WGS) entry which is preliminary data.</text>
</comment>
<dbReference type="Pfam" id="PF07833">
    <property type="entry name" value="Cu_amine_oxidN1"/>
    <property type="match status" value="1"/>
</dbReference>
<sequence>MRRKLYVFTALVLCMAMLCPYALAEETQEVQETQEREEIRYGEPISYGPTLEAAYTERSLTSYEDGRPITLVSVSGATQAIVQVIDINAEEIIHTFYLDFTGYCYNGCVTNDGVIYFNVGNKVVQYDPRIKEPVLIGTAPTNRSGNINGLIYDEEEKVLWGTVNFTGNLFRCNPETKEMRTFVTLSPEVYSVGKPDILGDYIYIGGAYAGSDGAGTHIYRVDKETGEMTALPNPNDLPIKTIDYIYAGGKYIFANLTEEGMEQTCYIWDTENEEWVDKTFHFKTSGMTDIHEGKYYFLWDNCFHSIDVETLEIVDYPDLQYGSHLRGNGYFIEFDHPDFPGYSFLTAQYNGNVYILNTQTSKMKRIDVMLTGSPLENRISHVGCDDRVYVMGFKGSNGVVIDPETGEKEYYAGAQGEGFVSNPETGMVYHGDYAGALIYEMDSTKPYSLTAGDAYSDTNPKLIADLGEQQDRPFGMDIVDNKLVIGTLSEAKTIGGALSVIDLDTYQTDIYRNIIPGQSILSVTHKDNIVYASTTVTGGTNSTPTEKIAHVFSFDINTREIVKDVEIKIPGINGSIVAVHGLEIGPDGMLYGAVAGAYFVMDPETLEVVRQNVYGTEFEISAGPNSQYWHEYYMQFDPMSGYLFITGTIVDPETLEVVCGMPEGLENCQFSGLDSKGNAYFTGGDTTVYKVPVIRGEDKSYLISNLTFFREGEGTLYRNGTTQAFESYSDNNRIMVPLRATATAMGGTVAYDGETKTATLTNQNGQSLSFKTDGNIVSFDGVERKFGVSMKLIDGYSYIPLQTLCDFLGRDVYTVSGISFIYDPSQDFSVDDETIDYILSEVYNDADEI</sequence>
<protein>
    <recommendedName>
        <fullName evidence="2">Copper amine oxidase-like N-terminal domain-containing protein</fullName>
    </recommendedName>
</protein>
<dbReference type="InterPro" id="IPR012854">
    <property type="entry name" value="Cu_amine_oxidase-like_N"/>
</dbReference>
<dbReference type="SUPFAM" id="SSF69322">
    <property type="entry name" value="Tricorn protease domain 2"/>
    <property type="match status" value="1"/>
</dbReference>
<dbReference type="AlphaFoldDB" id="A0A9D1LV69"/>
<dbReference type="SUPFAM" id="SSF55383">
    <property type="entry name" value="Copper amine oxidase, domain N"/>
    <property type="match status" value="1"/>
</dbReference>
<evidence type="ECO:0000256" key="1">
    <source>
        <dbReference type="SAM" id="SignalP"/>
    </source>
</evidence>
<keyword evidence="1" id="KW-0732">Signal</keyword>
<accession>A0A9D1LV69</accession>
<dbReference type="Gene3D" id="3.30.457.10">
    <property type="entry name" value="Copper amine oxidase-like, N-terminal domain"/>
    <property type="match status" value="1"/>
</dbReference>
<dbReference type="EMBL" id="DVND01000118">
    <property type="protein sequence ID" value="HIU48594.1"/>
    <property type="molecule type" value="Genomic_DNA"/>
</dbReference>
<reference evidence="3" key="2">
    <citation type="journal article" date="2021" name="PeerJ">
        <title>Extensive microbial diversity within the chicken gut microbiome revealed by metagenomics and culture.</title>
        <authorList>
            <person name="Gilroy R."/>
            <person name="Ravi A."/>
            <person name="Getino M."/>
            <person name="Pursley I."/>
            <person name="Horton D.L."/>
            <person name="Alikhan N.F."/>
            <person name="Baker D."/>
            <person name="Gharbi K."/>
            <person name="Hall N."/>
            <person name="Watson M."/>
            <person name="Adriaenssens E.M."/>
            <person name="Foster-Nyarko E."/>
            <person name="Jarju S."/>
            <person name="Secka A."/>
            <person name="Antonio M."/>
            <person name="Oren A."/>
            <person name="Chaudhuri R.R."/>
            <person name="La Ragione R."/>
            <person name="Hildebrand F."/>
            <person name="Pallen M.J."/>
        </authorList>
    </citation>
    <scope>NUCLEOTIDE SEQUENCE</scope>
    <source>
        <strain evidence="3">ChiSjej4B22-9803</strain>
    </source>
</reference>
<dbReference type="SUPFAM" id="SSF50969">
    <property type="entry name" value="YVTN repeat-like/Quinoprotein amine dehydrogenase"/>
    <property type="match status" value="1"/>
</dbReference>
<feature type="domain" description="Copper amine oxidase-like N-terminal" evidence="2">
    <location>
        <begin position="723"/>
        <end position="813"/>
    </location>
</feature>
<feature type="signal peptide" evidence="1">
    <location>
        <begin position="1"/>
        <end position="24"/>
    </location>
</feature>
<dbReference type="InterPro" id="IPR011044">
    <property type="entry name" value="Quino_amine_DH_bsu"/>
</dbReference>
<evidence type="ECO:0000313" key="4">
    <source>
        <dbReference type="Proteomes" id="UP000824111"/>
    </source>
</evidence>
<gene>
    <name evidence="3" type="ORF">IAB04_04470</name>
</gene>
<name>A0A9D1LV69_9FIRM</name>